<evidence type="ECO:0000256" key="1">
    <source>
        <dbReference type="ARBA" id="ARBA00004651"/>
    </source>
</evidence>
<feature type="transmembrane region" description="Helical" evidence="7">
    <location>
        <begin position="332"/>
        <end position="350"/>
    </location>
</feature>
<dbReference type="EnsemblMetazoa" id="AALFPA23_020332.R30005">
    <property type="protein sequence ID" value="AALFPA23_020332.P30005"/>
    <property type="gene ID" value="AALFPA23_020332"/>
</dbReference>
<feature type="transmembrane region" description="Helical" evidence="7">
    <location>
        <begin position="208"/>
        <end position="226"/>
    </location>
</feature>
<comment type="similarity">
    <text evidence="2 7">Belongs to the XK family.</text>
</comment>
<proteinExistence type="inferred from homology"/>
<dbReference type="RefSeq" id="XP_029708268.2">
    <property type="nucleotide sequence ID" value="XM_029852408.2"/>
</dbReference>
<evidence type="ECO:0000256" key="7">
    <source>
        <dbReference type="RuleBase" id="RU910716"/>
    </source>
</evidence>
<evidence type="ECO:0000256" key="5">
    <source>
        <dbReference type="ARBA" id="ARBA00022989"/>
    </source>
</evidence>
<keyword evidence="10" id="KW-1185">Reference proteome</keyword>
<evidence type="ECO:0000256" key="8">
    <source>
        <dbReference type="SAM" id="MobiDB-lite"/>
    </source>
</evidence>
<feature type="transmembrane region" description="Helical" evidence="7">
    <location>
        <begin position="124"/>
        <end position="145"/>
    </location>
</feature>
<keyword evidence="6 7" id="KW-0472">Membrane</keyword>
<keyword evidence="3" id="KW-1003">Cell membrane</keyword>
<dbReference type="GeneID" id="115254723"/>
<evidence type="ECO:0000256" key="2">
    <source>
        <dbReference type="ARBA" id="ARBA00008789"/>
    </source>
</evidence>
<feature type="region of interest" description="Disordered" evidence="8">
    <location>
        <begin position="400"/>
        <end position="436"/>
    </location>
</feature>
<comment type="subcellular location">
    <subcellularLocation>
        <location evidence="1">Cell membrane</location>
        <topology evidence="1">Multi-pass membrane protein</topology>
    </subcellularLocation>
    <subcellularLocation>
        <location evidence="7">Membrane</location>
        <topology evidence="7">Multi-pass membrane protein</topology>
    </subcellularLocation>
</comment>
<protein>
    <recommendedName>
        <fullName evidence="7">XK-related protein</fullName>
    </recommendedName>
</protein>
<sequence length="436" mass="49859">MQEKLPTAYCDGNGSPTNTETDGSRLSVLAKQPLDFLTRTDERNFTVTNSDIVWTVVSILSRIVSILLNINLAYDYYRKGKVDYFIWTTCGIVVPGIVTSTLTVYMYLEDMKEHKKVRKRCCEILIFIIIIPLFFRYCQSLAYAIQSKIAEARNDRDAQKKYYEFMIQEDSDVALVRIFECLLEAAPQKILQLTIVLSGEDRITWPQLLAIFGAITGIAWCMASYYRCIRFSQPDKRHMSWLGTISQILWHFFVTMSRILAIATVASIFPKYMLIACFVHSFTMTLWIFFFDRSPFCSSTMLHSFLFSLVLGVVFIFTYILPRVGRTFYRYLTYYCLCAVENLVCVVIYICYVQNVTIRETYYLPLLAAGPIVPFVIGILSMVCYYKNFHPNIMSRKQQEDASCSESAGGSSTAGEERPPQVAINGTTKEVSGASK</sequence>
<feature type="transmembrane region" description="Helical" evidence="7">
    <location>
        <begin position="238"/>
        <end position="260"/>
    </location>
</feature>
<feature type="transmembrane region" description="Helical" evidence="7">
    <location>
        <begin position="52"/>
        <end position="72"/>
    </location>
</feature>
<dbReference type="PANTHER" id="PTHR16024">
    <property type="entry name" value="XK-RELATED PROTEIN"/>
    <property type="match status" value="1"/>
</dbReference>
<reference evidence="10" key="1">
    <citation type="journal article" date="2015" name="Proc. Natl. Acad. Sci. U.S.A.">
        <title>Genome sequence of the Asian Tiger mosquito, Aedes albopictus, reveals insights into its biology, genetics, and evolution.</title>
        <authorList>
            <person name="Chen X.G."/>
            <person name="Jiang X."/>
            <person name="Gu J."/>
            <person name="Xu M."/>
            <person name="Wu Y."/>
            <person name="Deng Y."/>
            <person name="Zhang C."/>
            <person name="Bonizzoni M."/>
            <person name="Dermauw W."/>
            <person name="Vontas J."/>
            <person name="Armbruster P."/>
            <person name="Huang X."/>
            <person name="Yang Y."/>
            <person name="Zhang H."/>
            <person name="He W."/>
            <person name="Peng H."/>
            <person name="Liu Y."/>
            <person name="Wu K."/>
            <person name="Chen J."/>
            <person name="Lirakis M."/>
            <person name="Topalis P."/>
            <person name="Van Leeuwen T."/>
            <person name="Hall A.B."/>
            <person name="Jiang X."/>
            <person name="Thorpe C."/>
            <person name="Mueller R.L."/>
            <person name="Sun C."/>
            <person name="Waterhouse R.M."/>
            <person name="Yan G."/>
            <person name="Tu Z.J."/>
            <person name="Fang X."/>
            <person name="James A.A."/>
        </authorList>
    </citation>
    <scope>NUCLEOTIDE SEQUENCE [LARGE SCALE GENOMIC DNA]</scope>
    <source>
        <strain evidence="10">Foshan</strain>
    </source>
</reference>
<evidence type="ECO:0000256" key="6">
    <source>
        <dbReference type="ARBA" id="ARBA00023136"/>
    </source>
</evidence>
<feature type="compositionally biased region" description="Low complexity" evidence="8">
    <location>
        <begin position="402"/>
        <end position="414"/>
    </location>
</feature>
<evidence type="ECO:0000256" key="3">
    <source>
        <dbReference type="ARBA" id="ARBA00022475"/>
    </source>
</evidence>
<feature type="compositionally biased region" description="Polar residues" evidence="8">
    <location>
        <begin position="424"/>
        <end position="436"/>
    </location>
</feature>
<feature type="transmembrane region" description="Helical" evidence="7">
    <location>
        <begin position="84"/>
        <end position="108"/>
    </location>
</feature>
<dbReference type="Proteomes" id="UP000069940">
    <property type="component" value="Unassembled WGS sequence"/>
</dbReference>
<feature type="transmembrane region" description="Helical" evidence="7">
    <location>
        <begin position="362"/>
        <end position="386"/>
    </location>
</feature>
<reference evidence="9" key="2">
    <citation type="submission" date="2025-05" db="UniProtKB">
        <authorList>
            <consortium name="EnsemblMetazoa"/>
        </authorList>
    </citation>
    <scope>IDENTIFICATION</scope>
    <source>
        <strain evidence="9">Foshan</strain>
    </source>
</reference>
<evidence type="ECO:0000313" key="10">
    <source>
        <dbReference type="Proteomes" id="UP000069940"/>
    </source>
</evidence>
<accession>A0ABM1ZP54</accession>
<feature type="transmembrane region" description="Helical" evidence="7">
    <location>
        <begin position="272"/>
        <end position="290"/>
    </location>
</feature>
<dbReference type="InterPro" id="IPR018629">
    <property type="entry name" value="XK-rel"/>
</dbReference>
<dbReference type="InterPro" id="IPR050895">
    <property type="entry name" value="XK-related_scramblase"/>
</dbReference>
<evidence type="ECO:0000256" key="4">
    <source>
        <dbReference type="ARBA" id="ARBA00022692"/>
    </source>
</evidence>
<organism evidence="9 10">
    <name type="scientific">Aedes albopictus</name>
    <name type="common">Asian tiger mosquito</name>
    <name type="synonym">Stegomyia albopicta</name>
    <dbReference type="NCBI Taxonomy" id="7160"/>
    <lineage>
        <taxon>Eukaryota</taxon>
        <taxon>Metazoa</taxon>
        <taxon>Ecdysozoa</taxon>
        <taxon>Arthropoda</taxon>
        <taxon>Hexapoda</taxon>
        <taxon>Insecta</taxon>
        <taxon>Pterygota</taxon>
        <taxon>Neoptera</taxon>
        <taxon>Endopterygota</taxon>
        <taxon>Diptera</taxon>
        <taxon>Nematocera</taxon>
        <taxon>Culicoidea</taxon>
        <taxon>Culicidae</taxon>
        <taxon>Culicinae</taxon>
        <taxon>Aedini</taxon>
        <taxon>Aedes</taxon>
        <taxon>Stegomyia</taxon>
    </lineage>
</organism>
<feature type="transmembrane region" description="Helical" evidence="7">
    <location>
        <begin position="302"/>
        <end position="320"/>
    </location>
</feature>
<name>A0ABM1ZP54_AEDAL</name>
<keyword evidence="4 7" id="KW-0812">Transmembrane</keyword>
<feature type="region of interest" description="Disordered" evidence="8">
    <location>
        <begin position="1"/>
        <end position="23"/>
    </location>
</feature>
<dbReference type="Pfam" id="PF09815">
    <property type="entry name" value="XK-related"/>
    <property type="match status" value="1"/>
</dbReference>
<dbReference type="PANTHER" id="PTHR16024:SF6">
    <property type="entry name" value="XK-RELATED PROTEIN"/>
    <property type="match status" value="1"/>
</dbReference>
<keyword evidence="5 7" id="KW-1133">Transmembrane helix</keyword>
<evidence type="ECO:0000313" key="9">
    <source>
        <dbReference type="EnsemblMetazoa" id="AALFPA23_020332.P30005"/>
    </source>
</evidence>